<evidence type="ECO:0000313" key="3">
    <source>
        <dbReference type="EMBL" id="TWI69556.1"/>
    </source>
</evidence>
<keyword evidence="1" id="KW-0732">Signal</keyword>
<dbReference type="RefSeq" id="WP_145647307.1">
    <property type="nucleotide sequence ID" value="NZ_VLLB01000001.1"/>
</dbReference>
<dbReference type="NCBIfam" id="NF035944">
    <property type="entry name" value="PEPxxWA-CTERM"/>
    <property type="match status" value="1"/>
</dbReference>
<sequence length="211" mass="22617">MFRKILLAIAAAILAISANAETLDFEAEAGGYGYYPYSFVEDGFNVNYTPVSVFGFYIIDDPADHLGQCNPACASNGTTAFYSFNESSVTIDRENKGLFSLTSLDVAQTFTEHDRPLTLTLIATGINGTVTTEIFVETKAAEKFSTFTFTNFVDISSLTIVGSEEFPEFAIDNVVLSVSPVPEPASWAMLIAGLGAIGTAVRRKRAMGGVA</sequence>
<keyword evidence="4" id="KW-1185">Reference proteome</keyword>
<comment type="caution">
    <text evidence="3">The sequence shown here is derived from an EMBL/GenBank/DDBJ whole genome shotgun (WGS) entry which is preliminary data.</text>
</comment>
<evidence type="ECO:0000313" key="4">
    <source>
        <dbReference type="Proteomes" id="UP000318431"/>
    </source>
</evidence>
<dbReference type="Pfam" id="PF07589">
    <property type="entry name" value="PEP-CTERM"/>
    <property type="match status" value="1"/>
</dbReference>
<feature type="chain" id="PRO_5021880282" evidence="1">
    <location>
        <begin position="21"/>
        <end position="211"/>
    </location>
</feature>
<evidence type="ECO:0000256" key="1">
    <source>
        <dbReference type="SAM" id="SignalP"/>
    </source>
</evidence>
<dbReference type="Proteomes" id="UP000318431">
    <property type="component" value="Unassembled WGS sequence"/>
</dbReference>
<accession>A0A562RM71</accession>
<feature type="signal peptide" evidence="1">
    <location>
        <begin position="1"/>
        <end position="20"/>
    </location>
</feature>
<reference evidence="3 4" key="1">
    <citation type="journal article" date="2015" name="Stand. Genomic Sci.">
        <title>Genomic Encyclopedia of Bacterial and Archaeal Type Strains, Phase III: the genomes of soil and plant-associated and newly described type strains.</title>
        <authorList>
            <person name="Whitman W.B."/>
            <person name="Woyke T."/>
            <person name="Klenk H.P."/>
            <person name="Zhou Y."/>
            <person name="Lilburn T.G."/>
            <person name="Beck B.J."/>
            <person name="De Vos P."/>
            <person name="Vandamme P."/>
            <person name="Eisen J.A."/>
            <person name="Garrity G."/>
            <person name="Hugenholtz P."/>
            <person name="Kyrpides N.C."/>
        </authorList>
    </citation>
    <scope>NUCLEOTIDE SEQUENCE [LARGE SCALE GENOMIC DNA]</scope>
    <source>
        <strain evidence="3 4">CGMCC 1.10822</strain>
    </source>
</reference>
<dbReference type="EMBL" id="VLLB01000001">
    <property type="protein sequence ID" value="TWI69556.1"/>
    <property type="molecule type" value="Genomic_DNA"/>
</dbReference>
<evidence type="ECO:0000259" key="2">
    <source>
        <dbReference type="Pfam" id="PF07589"/>
    </source>
</evidence>
<feature type="domain" description="Ice-binding protein C-terminal" evidence="2">
    <location>
        <begin position="180"/>
        <end position="204"/>
    </location>
</feature>
<gene>
    <name evidence="3" type="ORF">IP91_00626</name>
</gene>
<proteinExistence type="predicted"/>
<dbReference type="OrthoDB" id="8753793at2"/>
<dbReference type="InterPro" id="IPR013424">
    <property type="entry name" value="Ice-binding_C"/>
</dbReference>
<organism evidence="3 4">
    <name type="scientific">Pseudoduganella lurida</name>
    <dbReference type="NCBI Taxonomy" id="1036180"/>
    <lineage>
        <taxon>Bacteria</taxon>
        <taxon>Pseudomonadati</taxon>
        <taxon>Pseudomonadota</taxon>
        <taxon>Betaproteobacteria</taxon>
        <taxon>Burkholderiales</taxon>
        <taxon>Oxalobacteraceae</taxon>
        <taxon>Telluria group</taxon>
        <taxon>Pseudoduganella</taxon>
    </lineage>
</organism>
<dbReference type="AlphaFoldDB" id="A0A562RM71"/>
<name>A0A562RM71_9BURK</name>
<dbReference type="NCBIfam" id="TIGR02595">
    <property type="entry name" value="PEP_CTERM"/>
    <property type="match status" value="1"/>
</dbReference>
<protein>
    <submittedName>
        <fullName evidence="3">Putative secreted protein</fullName>
    </submittedName>
</protein>